<reference evidence="11 12" key="1">
    <citation type="submission" date="2019-07" db="EMBL/GenBank/DDBJ databases">
        <title>Diversity of Bacteria from Kongsfjorden, Arctic.</title>
        <authorList>
            <person name="Yu Y."/>
        </authorList>
    </citation>
    <scope>NUCLEOTIDE SEQUENCE [LARGE SCALE GENOMIC DNA]</scope>
    <source>
        <strain evidence="11 12">SM1922</strain>
    </source>
</reference>
<feature type="transmembrane region" description="Helical" evidence="9">
    <location>
        <begin position="59"/>
        <end position="84"/>
    </location>
</feature>
<keyword evidence="3 9" id="KW-0813">Transport</keyword>
<dbReference type="CDD" id="cd06261">
    <property type="entry name" value="TM_PBP2"/>
    <property type="match status" value="1"/>
</dbReference>
<name>A0A558JDT2_9GAMM</name>
<dbReference type="GO" id="GO:0006865">
    <property type="term" value="P:amino acid transport"/>
    <property type="evidence" value="ECO:0007669"/>
    <property type="project" value="UniProtKB-KW"/>
</dbReference>
<dbReference type="GO" id="GO:0043190">
    <property type="term" value="C:ATP-binding cassette (ABC) transporter complex"/>
    <property type="evidence" value="ECO:0007669"/>
    <property type="project" value="InterPro"/>
</dbReference>
<evidence type="ECO:0000259" key="10">
    <source>
        <dbReference type="PROSITE" id="PS50928"/>
    </source>
</evidence>
<dbReference type="AlphaFoldDB" id="A0A558JDT2"/>
<evidence type="ECO:0000256" key="7">
    <source>
        <dbReference type="ARBA" id="ARBA00022989"/>
    </source>
</evidence>
<organism evidence="11 12">
    <name type="scientific">Vreelandella titanicae</name>
    <dbReference type="NCBI Taxonomy" id="664683"/>
    <lineage>
        <taxon>Bacteria</taxon>
        <taxon>Pseudomonadati</taxon>
        <taxon>Pseudomonadota</taxon>
        <taxon>Gammaproteobacteria</taxon>
        <taxon>Oceanospirillales</taxon>
        <taxon>Halomonadaceae</taxon>
        <taxon>Vreelandella</taxon>
    </lineage>
</organism>
<feature type="domain" description="ABC transmembrane type-1" evidence="10">
    <location>
        <begin position="28"/>
        <end position="215"/>
    </location>
</feature>
<dbReference type="InterPro" id="IPR043429">
    <property type="entry name" value="ArtM/GltK/GlnP/TcyL/YhdX-like"/>
</dbReference>
<feature type="transmembrane region" description="Helical" evidence="9">
    <location>
        <begin position="27"/>
        <end position="52"/>
    </location>
</feature>
<accession>A0A558JDT2</accession>
<protein>
    <submittedName>
        <fullName evidence="11">Amino acid ABC transporter permease</fullName>
    </submittedName>
</protein>
<sequence length="227" mass="25030">MDGLQHFLQVFFDPVIMKKYWPAILDGLWVTLGLSVAVVTCGILLGLVLACLRSAGIRILNLFIVAFADIWRALPPLVVIVIFYFGFPGIGITFSAWVVLFLVLSLVLAAFAEEIFWAGIRSVDIGQWEAAHASGMRSLTVLVWIVLPQAMRMAMPSLTNRSIAITKMTALGTIIGVPEILYQASSAQSFSGSATPLSLGALAYVLLFLPFVILGRWLESRMNWRRR</sequence>
<dbReference type="PANTHER" id="PTHR30614">
    <property type="entry name" value="MEMBRANE COMPONENT OF AMINO ACID ABC TRANSPORTER"/>
    <property type="match status" value="1"/>
</dbReference>
<evidence type="ECO:0000256" key="3">
    <source>
        <dbReference type="ARBA" id="ARBA00022448"/>
    </source>
</evidence>
<dbReference type="GO" id="GO:0022857">
    <property type="term" value="F:transmembrane transporter activity"/>
    <property type="evidence" value="ECO:0007669"/>
    <property type="project" value="InterPro"/>
</dbReference>
<feature type="transmembrane region" description="Helical" evidence="9">
    <location>
        <begin position="90"/>
        <end position="112"/>
    </location>
</feature>
<keyword evidence="8 9" id="KW-0472">Membrane</keyword>
<evidence type="ECO:0000313" key="11">
    <source>
        <dbReference type="EMBL" id="TVU91784.1"/>
    </source>
</evidence>
<dbReference type="InterPro" id="IPR010065">
    <property type="entry name" value="AA_ABC_transptr_permease_3TM"/>
</dbReference>
<evidence type="ECO:0000256" key="1">
    <source>
        <dbReference type="ARBA" id="ARBA00004429"/>
    </source>
</evidence>
<dbReference type="PANTHER" id="PTHR30614:SF0">
    <property type="entry name" value="L-CYSTINE TRANSPORT SYSTEM PERMEASE PROTEIN TCYL"/>
    <property type="match status" value="1"/>
</dbReference>
<dbReference type="SUPFAM" id="SSF161098">
    <property type="entry name" value="MetI-like"/>
    <property type="match status" value="1"/>
</dbReference>
<feature type="transmembrane region" description="Helical" evidence="9">
    <location>
        <begin position="197"/>
        <end position="218"/>
    </location>
</feature>
<comment type="similarity">
    <text evidence="2">Belongs to the binding-protein-dependent transport system permease family. HisMQ subfamily.</text>
</comment>
<evidence type="ECO:0000313" key="12">
    <source>
        <dbReference type="Proteomes" id="UP000317288"/>
    </source>
</evidence>
<dbReference type="Pfam" id="PF00528">
    <property type="entry name" value="BPD_transp_1"/>
    <property type="match status" value="1"/>
</dbReference>
<dbReference type="InterPro" id="IPR000515">
    <property type="entry name" value="MetI-like"/>
</dbReference>
<evidence type="ECO:0000256" key="4">
    <source>
        <dbReference type="ARBA" id="ARBA00022475"/>
    </source>
</evidence>
<evidence type="ECO:0000256" key="8">
    <source>
        <dbReference type="ARBA" id="ARBA00023136"/>
    </source>
</evidence>
<keyword evidence="4" id="KW-1003">Cell membrane</keyword>
<dbReference type="RefSeq" id="WP_144809353.1">
    <property type="nucleotide sequence ID" value="NZ_VNFE01000001.1"/>
</dbReference>
<keyword evidence="7 9" id="KW-1133">Transmembrane helix</keyword>
<dbReference type="NCBIfam" id="TIGR01726">
    <property type="entry name" value="HEQRo_perm_3TM"/>
    <property type="match status" value="1"/>
</dbReference>
<evidence type="ECO:0000256" key="6">
    <source>
        <dbReference type="ARBA" id="ARBA00022970"/>
    </source>
</evidence>
<keyword evidence="5 9" id="KW-0812">Transmembrane</keyword>
<dbReference type="PROSITE" id="PS50928">
    <property type="entry name" value="ABC_TM1"/>
    <property type="match status" value="1"/>
</dbReference>
<proteinExistence type="inferred from homology"/>
<comment type="caution">
    <text evidence="11">The sequence shown here is derived from an EMBL/GenBank/DDBJ whole genome shotgun (WGS) entry which is preliminary data.</text>
</comment>
<dbReference type="InterPro" id="IPR035906">
    <property type="entry name" value="MetI-like_sf"/>
</dbReference>
<dbReference type="Proteomes" id="UP000317288">
    <property type="component" value="Unassembled WGS sequence"/>
</dbReference>
<evidence type="ECO:0000256" key="2">
    <source>
        <dbReference type="ARBA" id="ARBA00010072"/>
    </source>
</evidence>
<dbReference type="Gene3D" id="1.10.3720.10">
    <property type="entry name" value="MetI-like"/>
    <property type="match status" value="1"/>
</dbReference>
<dbReference type="EMBL" id="VNFE01000001">
    <property type="protein sequence ID" value="TVU91784.1"/>
    <property type="molecule type" value="Genomic_DNA"/>
</dbReference>
<comment type="subcellular location">
    <subcellularLocation>
        <location evidence="1">Cell inner membrane</location>
        <topology evidence="1">Multi-pass membrane protein</topology>
    </subcellularLocation>
    <subcellularLocation>
        <location evidence="9">Cell membrane</location>
        <topology evidence="9">Multi-pass membrane protein</topology>
    </subcellularLocation>
</comment>
<evidence type="ECO:0000256" key="9">
    <source>
        <dbReference type="RuleBase" id="RU363032"/>
    </source>
</evidence>
<feature type="transmembrane region" description="Helical" evidence="9">
    <location>
        <begin position="158"/>
        <end position="177"/>
    </location>
</feature>
<evidence type="ECO:0000256" key="5">
    <source>
        <dbReference type="ARBA" id="ARBA00022692"/>
    </source>
</evidence>
<keyword evidence="6" id="KW-0029">Amino-acid transport</keyword>
<gene>
    <name evidence="11" type="ORF">FQP89_01210</name>
</gene>